<name>A0A167J641_PHYB8</name>
<dbReference type="Gene3D" id="3.80.10.10">
    <property type="entry name" value="Ribonuclease Inhibitor"/>
    <property type="match status" value="1"/>
</dbReference>
<dbReference type="VEuPathDB" id="FungiDB:PHYBLDRAFT_176290"/>
<dbReference type="Proteomes" id="UP000077315">
    <property type="component" value="Unassembled WGS sequence"/>
</dbReference>
<dbReference type="OrthoDB" id="2243238at2759"/>
<evidence type="ECO:0000313" key="1">
    <source>
        <dbReference type="EMBL" id="OAD65238.1"/>
    </source>
</evidence>
<dbReference type="GeneID" id="28998630"/>
<protein>
    <recommendedName>
        <fullName evidence="3">F-box domain-containing protein</fullName>
    </recommendedName>
</protein>
<organism evidence="1 2">
    <name type="scientific">Phycomyces blakesleeanus (strain ATCC 8743b / DSM 1359 / FGSC 10004 / NBRC 33097 / NRRL 1555)</name>
    <dbReference type="NCBI Taxonomy" id="763407"/>
    <lineage>
        <taxon>Eukaryota</taxon>
        <taxon>Fungi</taxon>
        <taxon>Fungi incertae sedis</taxon>
        <taxon>Mucoromycota</taxon>
        <taxon>Mucoromycotina</taxon>
        <taxon>Mucoromycetes</taxon>
        <taxon>Mucorales</taxon>
        <taxon>Phycomycetaceae</taxon>
        <taxon>Phycomyces</taxon>
    </lineage>
</organism>
<evidence type="ECO:0000313" key="2">
    <source>
        <dbReference type="Proteomes" id="UP000077315"/>
    </source>
</evidence>
<dbReference type="SUPFAM" id="SSF52047">
    <property type="entry name" value="RNI-like"/>
    <property type="match status" value="2"/>
</dbReference>
<keyword evidence="2" id="KW-1185">Reference proteome</keyword>
<reference evidence="2" key="1">
    <citation type="submission" date="2015-06" db="EMBL/GenBank/DDBJ databases">
        <title>Expansion of signal transduction pathways in fungi by whole-genome duplication.</title>
        <authorList>
            <consortium name="DOE Joint Genome Institute"/>
            <person name="Corrochano L.M."/>
            <person name="Kuo A."/>
            <person name="Marcet-Houben M."/>
            <person name="Polaino S."/>
            <person name="Salamov A."/>
            <person name="Villalobos J.M."/>
            <person name="Alvarez M.I."/>
            <person name="Avalos J."/>
            <person name="Benito E.P."/>
            <person name="Benoit I."/>
            <person name="Burger G."/>
            <person name="Camino L.P."/>
            <person name="Canovas D."/>
            <person name="Cerda-Olmedo E."/>
            <person name="Cheng J.-F."/>
            <person name="Dominguez A."/>
            <person name="Elias M."/>
            <person name="Eslava A.P."/>
            <person name="Glaser F."/>
            <person name="Grimwood J."/>
            <person name="Gutierrez G."/>
            <person name="Heitman J."/>
            <person name="Henrissat B."/>
            <person name="Iturriaga E.A."/>
            <person name="Lang B.F."/>
            <person name="Lavin J.L."/>
            <person name="Lee S."/>
            <person name="Li W."/>
            <person name="Lindquist E."/>
            <person name="Lopez-Garcia S."/>
            <person name="Luque E.M."/>
            <person name="Marcos A.T."/>
            <person name="Martin J."/>
            <person name="McCluskey K."/>
            <person name="Medina H.R."/>
            <person name="Miralles-Duran A."/>
            <person name="Miyazaki A."/>
            <person name="Munoz-Torres E."/>
            <person name="Oguiza J.A."/>
            <person name="Ohm R."/>
            <person name="Olmedo M."/>
            <person name="Orejas M."/>
            <person name="Ortiz-Castellanos L."/>
            <person name="Pisabarro A.G."/>
            <person name="Rodriguez-Romero J."/>
            <person name="Ruiz-Herrera J."/>
            <person name="Ruiz-Vazquez R."/>
            <person name="Sanz C."/>
            <person name="Schackwitz W."/>
            <person name="Schmutz J."/>
            <person name="Shahriari M."/>
            <person name="Shelest E."/>
            <person name="Silva-Franco F."/>
            <person name="Soanes D."/>
            <person name="Syed K."/>
            <person name="Tagua V.G."/>
            <person name="Talbot N.J."/>
            <person name="Thon M."/>
            <person name="De vries R.P."/>
            <person name="Wiebenga A."/>
            <person name="Yadav J.S."/>
            <person name="Braun E.L."/>
            <person name="Baker S."/>
            <person name="Garre V."/>
            <person name="Horwitz B."/>
            <person name="Torres-Martinez S."/>
            <person name="Idnurm A."/>
            <person name="Herrera-Estrella A."/>
            <person name="Gabaldon T."/>
            <person name="Grigoriev I.V."/>
        </authorList>
    </citation>
    <scope>NUCLEOTIDE SEQUENCE [LARGE SCALE GENOMIC DNA]</scope>
    <source>
        <strain evidence="2">NRRL 1555(-)</strain>
    </source>
</reference>
<gene>
    <name evidence="1" type="ORF">PHYBLDRAFT_176290</name>
</gene>
<dbReference type="RefSeq" id="XP_018283278.1">
    <property type="nucleotide sequence ID" value="XM_018437724.1"/>
</dbReference>
<sequence>MRLPVNYREFLYLISLKNIYINKDARNVFKQLASRFFYEEEEKEKAAKIDWRIWKALLRLKLRLCKIKLEMNEFLEQLSSLTCLVHLAIYYRNHDIHHYDTSLTAIESIHSYFPRLQYISIDAVFKSISGKEIETIRNVEPAHTVTKIDLCFPYIDPSWIFYFAHKYPNLVTCNLSSYDDLDYNNSPPSDDKQKYQSQLQLLLSAKQFFPCLQKIDTSVYDINPWPQYLFYDALQCFNVKIKDVTIEFWEKTSKVANPNTCITYFSESVNNLLINYNHSSLAKHKEEKLLAHFNNLTVLKIEYGGYMNMENILDHFPDLQSLYIYYTEICSPKYSQSTLLPHPLQALEYSEIGIDTHVFRYISSRCRQLRYMTLDEIYYHHSDIEETGQVLVDMPFSQLKWLKTYDYGSTFESHPKNIIIEQMGNANSDQGRTPQLNWYHVCVDGMHEMYRLSAWELGRRDIKLAQRYLKCFRRIK</sequence>
<evidence type="ECO:0008006" key="3">
    <source>
        <dbReference type="Google" id="ProtNLM"/>
    </source>
</evidence>
<proteinExistence type="predicted"/>
<accession>A0A167J641</accession>
<dbReference type="InParanoid" id="A0A167J641"/>
<dbReference type="InterPro" id="IPR032675">
    <property type="entry name" value="LRR_dom_sf"/>
</dbReference>
<dbReference type="EMBL" id="KV441011">
    <property type="protein sequence ID" value="OAD65238.1"/>
    <property type="molecule type" value="Genomic_DNA"/>
</dbReference>
<dbReference type="AlphaFoldDB" id="A0A167J641"/>